<dbReference type="GO" id="GO:0016020">
    <property type="term" value="C:membrane"/>
    <property type="evidence" value="ECO:0007669"/>
    <property type="project" value="UniProtKB-SubCell"/>
</dbReference>
<feature type="transmembrane region" description="Helical" evidence="7">
    <location>
        <begin position="205"/>
        <end position="223"/>
    </location>
</feature>
<reference evidence="8" key="1">
    <citation type="submission" date="2020-07" db="EMBL/GenBank/DDBJ databases">
        <title>Vallitalea pronyensis genome.</title>
        <authorList>
            <person name="Postec A."/>
        </authorList>
    </citation>
    <scope>NUCLEOTIDE SEQUENCE</scope>
    <source>
        <strain evidence="8">FatNI3</strain>
    </source>
</reference>
<proteinExistence type="predicted"/>
<dbReference type="AlphaFoldDB" id="A0A8J8MMJ9"/>
<dbReference type="PANTHER" id="PTHR36838">
    <property type="entry name" value="AUXIN EFFLUX CARRIER FAMILY PROTEIN"/>
    <property type="match status" value="1"/>
</dbReference>
<feature type="transmembrane region" description="Helical" evidence="7">
    <location>
        <begin position="165"/>
        <end position="185"/>
    </location>
</feature>
<keyword evidence="6 7" id="KW-0472">Membrane</keyword>
<feature type="transmembrane region" description="Helical" evidence="7">
    <location>
        <begin position="68"/>
        <end position="88"/>
    </location>
</feature>
<gene>
    <name evidence="8" type="ORF">HZI73_17710</name>
</gene>
<evidence type="ECO:0000256" key="4">
    <source>
        <dbReference type="ARBA" id="ARBA00022692"/>
    </source>
</evidence>
<feature type="transmembrane region" description="Helical" evidence="7">
    <location>
        <begin position="235"/>
        <end position="254"/>
    </location>
</feature>
<dbReference type="KEGG" id="vpy:HZI73_17710"/>
<accession>A0A8J8MMJ9</accession>
<dbReference type="GO" id="GO:0055085">
    <property type="term" value="P:transmembrane transport"/>
    <property type="evidence" value="ECO:0007669"/>
    <property type="project" value="InterPro"/>
</dbReference>
<dbReference type="Pfam" id="PF03547">
    <property type="entry name" value="Mem_trans"/>
    <property type="match status" value="1"/>
</dbReference>
<keyword evidence="9" id="KW-1185">Reference proteome</keyword>
<evidence type="ECO:0000256" key="1">
    <source>
        <dbReference type="ARBA" id="ARBA00004141"/>
    </source>
</evidence>
<evidence type="ECO:0000256" key="5">
    <source>
        <dbReference type="ARBA" id="ARBA00022989"/>
    </source>
</evidence>
<evidence type="ECO:0000313" key="8">
    <source>
        <dbReference type="EMBL" id="QUI24018.1"/>
    </source>
</evidence>
<dbReference type="RefSeq" id="WP_212694709.1">
    <property type="nucleotide sequence ID" value="NZ_CP058649.1"/>
</dbReference>
<feature type="transmembrane region" description="Helical" evidence="7">
    <location>
        <begin position="126"/>
        <end position="144"/>
    </location>
</feature>
<dbReference type="InterPro" id="IPR004776">
    <property type="entry name" value="Mem_transp_PIN-like"/>
</dbReference>
<evidence type="ECO:0000313" key="9">
    <source>
        <dbReference type="Proteomes" id="UP000683246"/>
    </source>
</evidence>
<dbReference type="EMBL" id="CP058649">
    <property type="protein sequence ID" value="QUI24018.1"/>
    <property type="molecule type" value="Genomic_DNA"/>
</dbReference>
<feature type="transmembrane region" description="Helical" evidence="7">
    <location>
        <begin position="12"/>
        <end position="29"/>
    </location>
</feature>
<sequence>MNIRKDNNMELLAKVLPILLLFGAGFVMRKTQFLSQDVINGFKKIVIDIALPSVLFIAFVNLDFKIEYFGLILSVFILCIVMMVLGFLLRKLPIIQHPALPFIVSGFSFGLLGIPLYITVFGEANLLPIAVMGIGHEFFIWFIYVSVMKFSMGKEKLSLDTIKGFLTSPLILAIILGVGINLLGLSHLLKDNYLLHGIYLTLESISKIATPLILMVIGYGLSFNKAYAKLTIMFVALRFVLMLAVGYLFKFIIIDRLITFDHYMNYAYFTLLILPPPFSASVLVGKYGGSDDQVKLVNNITVVSTCLCIATYIVYMFVTQ</sequence>
<feature type="transmembrane region" description="Helical" evidence="7">
    <location>
        <begin position="41"/>
        <end position="62"/>
    </location>
</feature>
<evidence type="ECO:0000256" key="7">
    <source>
        <dbReference type="SAM" id="Phobius"/>
    </source>
</evidence>
<keyword evidence="5 7" id="KW-1133">Transmembrane helix</keyword>
<evidence type="ECO:0000256" key="3">
    <source>
        <dbReference type="ARBA" id="ARBA00022475"/>
    </source>
</evidence>
<feature type="transmembrane region" description="Helical" evidence="7">
    <location>
        <begin position="296"/>
        <end position="318"/>
    </location>
</feature>
<organism evidence="8 9">
    <name type="scientific">Vallitalea pronyensis</name>
    <dbReference type="NCBI Taxonomy" id="1348613"/>
    <lineage>
        <taxon>Bacteria</taxon>
        <taxon>Bacillati</taxon>
        <taxon>Bacillota</taxon>
        <taxon>Clostridia</taxon>
        <taxon>Lachnospirales</taxon>
        <taxon>Vallitaleaceae</taxon>
        <taxon>Vallitalea</taxon>
    </lineage>
</organism>
<name>A0A8J8MMJ9_9FIRM</name>
<keyword evidence="2" id="KW-0813">Transport</keyword>
<keyword evidence="3" id="KW-1003">Cell membrane</keyword>
<evidence type="ECO:0000256" key="6">
    <source>
        <dbReference type="ARBA" id="ARBA00023136"/>
    </source>
</evidence>
<feature type="transmembrane region" description="Helical" evidence="7">
    <location>
        <begin position="266"/>
        <end position="284"/>
    </location>
</feature>
<dbReference type="PANTHER" id="PTHR36838:SF3">
    <property type="entry name" value="TRANSPORTER AUXIN EFFLUX CARRIER EC FAMILY"/>
    <property type="match status" value="1"/>
</dbReference>
<evidence type="ECO:0000256" key="2">
    <source>
        <dbReference type="ARBA" id="ARBA00022448"/>
    </source>
</evidence>
<comment type="subcellular location">
    <subcellularLocation>
        <location evidence="1">Membrane</location>
        <topology evidence="1">Multi-pass membrane protein</topology>
    </subcellularLocation>
</comment>
<keyword evidence="4 7" id="KW-0812">Transmembrane</keyword>
<protein>
    <submittedName>
        <fullName evidence="8">Malate permease</fullName>
    </submittedName>
</protein>
<dbReference type="Proteomes" id="UP000683246">
    <property type="component" value="Chromosome"/>
</dbReference>
<feature type="transmembrane region" description="Helical" evidence="7">
    <location>
        <begin position="100"/>
        <end position="120"/>
    </location>
</feature>